<dbReference type="InterPro" id="IPR050250">
    <property type="entry name" value="Macrolide_Exporter_MacB"/>
</dbReference>
<evidence type="ECO:0000313" key="10">
    <source>
        <dbReference type="EMBL" id="GLC25450.1"/>
    </source>
</evidence>
<name>A0AA37V115_9BACT</name>
<feature type="transmembrane region" description="Helical" evidence="7">
    <location>
        <begin position="734"/>
        <end position="753"/>
    </location>
</feature>
<evidence type="ECO:0000256" key="7">
    <source>
        <dbReference type="SAM" id="Phobius"/>
    </source>
</evidence>
<dbReference type="NCBIfam" id="TIGR03434">
    <property type="entry name" value="ADOP"/>
    <property type="match status" value="1"/>
</dbReference>
<dbReference type="Pfam" id="PF02687">
    <property type="entry name" value="FtsX"/>
    <property type="match status" value="2"/>
</dbReference>
<evidence type="ECO:0000256" key="2">
    <source>
        <dbReference type="ARBA" id="ARBA00022475"/>
    </source>
</evidence>
<dbReference type="Proteomes" id="UP001161325">
    <property type="component" value="Unassembled WGS sequence"/>
</dbReference>
<feature type="transmembrane region" description="Helical" evidence="7">
    <location>
        <begin position="268"/>
        <end position="289"/>
    </location>
</feature>
<keyword evidence="2" id="KW-1003">Cell membrane</keyword>
<proteinExistence type="inferred from homology"/>
<comment type="similarity">
    <text evidence="6">Belongs to the ABC-4 integral membrane protein family.</text>
</comment>
<keyword evidence="3 7" id="KW-0812">Transmembrane</keyword>
<feature type="transmembrane region" description="Helical" evidence="7">
    <location>
        <begin position="418"/>
        <end position="437"/>
    </location>
</feature>
<feature type="domain" description="MacB-like periplasmic core" evidence="9">
    <location>
        <begin position="19"/>
        <end position="234"/>
    </location>
</feature>
<feature type="transmembrane region" description="Helical" evidence="7">
    <location>
        <begin position="362"/>
        <end position="384"/>
    </location>
</feature>
<feature type="domain" description="MacB-like periplasmic core" evidence="9">
    <location>
        <begin position="440"/>
        <end position="632"/>
    </location>
</feature>
<dbReference type="GO" id="GO:0005886">
    <property type="term" value="C:plasma membrane"/>
    <property type="evidence" value="ECO:0007669"/>
    <property type="project" value="UniProtKB-SubCell"/>
</dbReference>
<organism evidence="10 11">
    <name type="scientific">Roseisolibacter agri</name>
    <dbReference type="NCBI Taxonomy" id="2014610"/>
    <lineage>
        <taxon>Bacteria</taxon>
        <taxon>Pseudomonadati</taxon>
        <taxon>Gemmatimonadota</taxon>
        <taxon>Gemmatimonadia</taxon>
        <taxon>Gemmatimonadales</taxon>
        <taxon>Gemmatimonadaceae</taxon>
        <taxon>Roseisolibacter</taxon>
    </lineage>
</organism>
<evidence type="ECO:0000256" key="3">
    <source>
        <dbReference type="ARBA" id="ARBA00022692"/>
    </source>
</evidence>
<feature type="domain" description="ABC3 transporter permease C-terminal" evidence="8">
    <location>
        <begin position="277"/>
        <end position="393"/>
    </location>
</feature>
<protein>
    <recommendedName>
        <fullName evidence="12">Macrolide export ATP-binding/permease protein MacB</fullName>
    </recommendedName>
</protein>
<evidence type="ECO:0000256" key="1">
    <source>
        <dbReference type="ARBA" id="ARBA00004651"/>
    </source>
</evidence>
<dbReference type="RefSeq" id="WP_284349905.1">
    <property type="nucleotide sequence ID" value="NZ_BRXS01000003.1"/>
</dbReference>
<dbReference type="EMBL" id="BRXS01000003">
    <property type="protein sequence ID" value="GLC25450.1"/>
    <property type="molecule type" value="Genomic_DNA"/>
</dbReference>
<feature type="transmembrane region" description="Helical" evidence="7">
    <location>
        <begin position="676"/>
        <end position="698"/>
    </location>
</feature>
<accession>A0AA37V115</accession>
<evidence type="ECO:0000256" key="5">
    <source>
        <dbReference type="ARBA" id="ARBA00023136"/>
    </source>
</evidence>
<dbReference type="AlphaFoldDB" id="A0AA37V115"/>
<feature type="transmembrane region" description="Helical" evidence="7">
    <location>
        <begin position="765"/>
        <end position="786"/>
    </location>
</feature>
<evidence type="ECO:0008006" key="12">
    <source>
        <dbReference type="Google" id="ProtNLM"/>
    </source>
</evidence>
<dbReference type="PANTHER" id="PTHR30572:SF4">
    <property type="entry name" value="ABC TRANSPORTER PERMEASE YTRF"/>
    <property type="match status" value="1"/>
</dbReference>
<evidence type="ECO:0000259" key="9">
    <source>
        <dbReference type="Pfam" id="PF12704"/>
    </source>
</evidence>
<evidence type="ECO:0000259" key="8">
    <source>
        <dbReference type="Pfam" id="PF02687"/>
    </source>
</evidence>
<evidence type="ECO:0000313" key="11">
    <source>
        <dbReference type="Proteomes" id="UP001161325"/>
    </source>
</evidence>
<keyword evidence="4 7" id="KW-1133">Transmembrane helix</keyword>
<dbReference type="GO" id="GO:0022857">
    <property type="term" value="F:transmembrane transporter activity"/>
    <property type="evidence" value="ECO:0007669"/>
    <property type="project" value="TreeGrafter"/>
</dbReference>
<dbReference type="InterPro" id="IPR025857">
    <property type="entry name" value="MacB_PCD"/>
</dbReference>
<sequence length="801" mass="83890">MLAVFQQALRALGRSPGFTLAAVATFAIGIGANATVFGVVNAVLLKAYPYAEPERLMVLYESDRGTQNARAVVSPANFHDWQAGARSFSAMGAARTADYTLGGDGEPERLNGARVTWTLSRALGVTPQVGRAFAAEDDAPGAPAVAMVSDRLWRTRFGADARVAGRVLQLNGRPVTVVGVLPPEVRYPNDRSDVWTPFAMSDSAWTANRGQHNLSAVGRLAPGVQPEAARAELQGIMRRIAQENEEERNHTEVPVTPMHEAVTGAVRPVLLVLLGAVSFVLLIACANVANLTLARGATRQREIAVRAAMGARPWHLARPQLAESMLLGLAGGALGLLLASWACAALPAVVPTSIPRIDQAGVDWRVALFTFGMALLASVAAGVLPALQTAKLDLNGVIKDGGKATTGSAARARLRDGLFVAEVAVALLLLTGAGLTLTSLRRLLSVQPGFAAERVMTASISLPRARYANDTANVRFWEALLPKLRAIPGVTSASIGTPIPMSGGVSIGAYFVDGQGGEPDDAKMANFYQVGDAYFQAMGVPLQRGRDFGAQDRQGAVPTAMISETLARKVFPNEDPIGKRVMPWGTDGPKFEVVGVVGDVKHQALTDEARAALYLPALWVGPGSASVVLRTVGEPTAVAGAIRAAVAELDPTLAVAELRPMEGLVQTSVARPRFSALLLGAFAGCAVVLALVGIYGVVAQSVAQRAGEFSIRVALGARPRDVWTDVLGGALRRAAIGIAIGLAGAAALTRLLADELYDTSPLDPPVLVAVSLVVALVAALASWVPARRAMRSSPMTVLRTE</sequence>
<feature type="domain" description="ABC3 transporter permease C-terminal" evidence="8">
    <location>
        <begin position="681"/>
        <end position="794"/>
    </location>
</feature>
<evidence type="ECO:0000256" key="6">
    <source>
        <dbReference type="ARBA" id="ARBA00038076"/>
    </source>
</evidence>
<keyword evidence="5 7" id="KW-0472">Membrane</keyword>
<reference evidence="10" key="1">
    <citation type="submission" date="2022-08" db="EMBL/GenBank/DDBJ databases">
        <title>Draft genome sequencing of Roseisolibacter agri AW1220.</title>
        <authorList>
            <person name="Tobiishi Y."/>
            <person name="Tonouchi A."/>
        </authorList>
    </citation>
    <scope>NUCLEOTIDE SEQUENCE</scope>
    <source>
        <strain evidence="10">AW1220</strain>
    </source>
</reference>
<comment type="caution">
    <text evidence="10">The sequence shown here is derived from an EMBL/GenBank/DDBJ whole genome shotgun (WGS) entry which is preliminary data.</text>
</comment>
<dbReference type="InterPro" id="IPR017800">
    <property type="entry name" value="ADOP"/>
</dbReference>
<dbReference type="Pfam" id="PF12704">
    <property type="entry name" value="MacB_PCD"/>
    <property type="match status" value="2"/>
</dbReference>
<dbReference type="InterPro" id="IPR003838">
    <property type="entry name" value="ABC3_permease_C"/>
</dbReference>
<feature type="transmembrane region" description="Helical" evidence="7">
    <location>
        <begin position="325"/>
        <end position="350"/>
    </location>
</feature>
<comment type="subcellular location">
    <subcellularLocation>
        <location evidence="1">Cell membrane</location>
        <topology evidence="1">Multi-pass membrane protein</topology>
    </subcellularLocation>
</comment>
<keyword evidence="11" id="KW-1185">Reference proteome</keyword>
<feature type="transmembrane region" description="Helical" evidence="7">
    <location>
        <begin position="20"/>
        <end position="45"/>
    </location>
</feature>
<evidence type="ECO:0000256" key="4">
    <source>
        <dbReference type="ARBA" id="ARBA00022989"/>
    </source>
</evidence>
<dbReference type="PANTHER" id="PTHR30572">
    <property type="entry name" value="MEMBRANE COMPONENT OF TRANSPORTER-RELATED"/>
    <property type="match status" value="1"/>
</dbReference>
<gene>
    <name evidence="10" type="ORF">rosag_19630</name>
</gene>